<gene>
    <name evidence="3" type="ORF">BRZCDTV_209</name>
</gene>
<dbReference type="Proteomes" id="UP000273054">
    <property type="component" value="Segment"/>
</dbReference>
<evidence type="ECO:0000313" key="3">
    <source>
        <dbReference type="EMBL" id="SPN79200.1"/>
    </source>
</evidence>
<reference evidence="3" key="1">
    <citation type="submission" date="2018-03" db="EMBL/GenBank/DDBJ databases">
        <authorList>
            <consortium name="Urmite Genomes"/>
        </authorList>
    </citation>
    <scope>NUCLEOTIDE SEQUENCE [LARGE SCALE GENOMIC DNA]</scope>
    <source>
        <strain evidence="3">IHUMI-27.7</strain>
    </source>
</reference>
<feature type="domain" description="F-box" evidence="2">
    <location>
        <begin position="1"/>
        <end position="49"/>
    </location>
</feature>
<keyword evidence="1" id="KW-1133">Transmembrane helix</keyword>
<dbReference type="InterPro" id="IPR036047">
    <property type="entry name" value="F-box-like_dom_sf"/>
</dbReference>
<keyword evidence="4" id="KW-1185">Reference proteome</keyword>
<evidence type="ECO:0000256" key="1">
    <source>
        <dbReference type="SAM" id="Phobius"/>
    </source>
</evidence>
<evidence type="ECO:0000313" key="4">
    <source>
        <dbReference type="Proteomes" id="UP000273054"/>
    </source>
</evidence>
<evidence type="ECO:0000259" key="2">
    <source>
        <dbReference type="PROSITE" id="PS50181"/>
    </source>
</evidence>
<organism evidence="3">
    <name type="scientific">Brazilian cedratvirus IHUMI</name>
    <dbReference type="NCBI Taxonomy" id="2126980"/>
    <lineage>
        <taxon>Viruses</taxon>
        <taxon>Pithoviruses</taxon>
        <taxon>Orthocedratvirinae</taxon>
        <taxon>Alphacedratvirus</taxon>
        <taxon>Alphacedratvirus brasiliense</taxon>
    </lineage>
</organism>
<sequence length="182" mass="20912">MNNLPSELVAHVLSFLSLPDRSRLALCSATLYEENILEIQTCRALFAKRPAYLTDIKNMVVKEMHKHGHSMTERPNGIIMAYNAEARQTMFMSEEIRITGLTRRTSVLHNGQVQAIYLDSDFLSKQSPTGECKYGAFYLTEKGPSIIYNERREKRINRTMCSFAFVLICLVTLGLYFFDDRI</sequence>
<keyword evidence="1" id="KW-0812">Transmembrane</keyword>
<dbReference type="Pfam" id="PF00646">
    <property type="entry name" value="F-box"/>
    <property type="match status" value="1"/>
</dbReference>
<feature type="transmembrane region" description="Helical" evidence="1">
    <location>
        <begin position="160"/>
        <end position="178"/>
    </location>
</feature>
<name>A0A2R8FE50_9VIRU</name>
<proteinExistence type="predicted"/>
<keyword evidence="1" id="KW-0472">Membrane</keyword>
<protein>
    <submittedName>
        <fullName evidence="3">F-box domain-containing protein</fullName>
    </submittedName>
</protein>
<dbReference type="SUPFAM" id="SSF81383">
    <property type="entry name" value="F-box domain"/>
    <property type="match status" value="1"/>
</dbReference>
<dbReference type="PROSITE" id="PS50181">
    <property type="entry name" value="FBOX"/>
    <property type="match status" value="1"/>
</dbReference>
<accession>A0A2R8FE50</accession>
<dbReference type="InterPro" id="IPR001810">
    <property type="entry name" value="F-box_dom"/>
</dbReference>
<dbReference type="EMBL" id="LT994651">
    <property type="protein sequence ID" value="SPN79200.1"/>
    <property type="molecule type" value="Genomic_DNA"/>
</dbReference>